<comment type="function">
    <text evidence="4">DNA-dependent RNA polymerase catalyzes the transcription of DNA into RNA using the four ribonucleoside triphosphates as substrates. Specific peripheric component of RNA polymerase III which synthesizes small RNAs, such as 5S rRNA and tRNAs.</text>
</comment>
<dbReference type="GO" id="GO:0006383">
    <property type="term" value="P:transcription by RNA polymerase III"/>
    <property type="evidence" value="ECO:0007669"/>
    <property type="project" value="UniProtKB-UniRule"/>
</dbReference>
<evidence type="ECO:0000256" key="3">
    <source>
        <dbReference type="ARBA" id="ARBA00023242"/>
    </source>
</evidence>
<keyword evidence="3 4" id="KW-0539">Nucleus</keyword>
<feature type="region of interest" description="Disordered" evidence="5">
    <location>
        <begin position="1"/>
        <end position="40"/>
    </location>
</feature>
<dbReference type="InterPro" id="IPR024661">
    <property type="entry name" value="RNA_pol_III_Rpc31"/>
</dbReference>
<feature type="compositionally biased region" description="Acidic residues" evidence="5">
    <location>
        <begin position="225"/>
        <end position="284"/>
    </location>
</feature>
<dbReference type="STRING" id="150374.A0A0M9VX92"/>
<gene>
    <name evidence="6" type="ORF">ESCO_003635</name>
</gene>
<evidence type="ECO:0000256" key="1">
    <source>
        <dbReference type="ARBA" id="ARBA00004123"/>
    </source>
</evidence>
<proteinExistence type="inferred from homology"/>
<dbReference type="EMBL" id="LGSR01000002">
    <property type="protein sequence ID" value="KOS22935.1"/>
    <property type="molecule type" value="Genomic_DNA"/>
</dbReference>
<comment type="similarity">
    <text evidence="2 4">Belongs to the eukaryotic RPC7 RNA polymerase subunit family.</text>
</comment>
<feature type="compositionally biased region" description="Acidic residues" evidence="5">
    <location>
        <begin position="191"/>
        <end position="202"/>
    </location>
</feature>
<dbReference type="PANTHER" id="PTHR15367:SF2">
    <property type="entry name" value="DNA-DIRECTED RNA POLYMERASE III SUBUNIT"/>
    <property type="match status" value="1"/>
</dbReference>
<evidence type="ECO:0000256" key="4">
    <source>
        <dbReference type="PIRNR" id="PIRNR000777"/>
    </source>
</evidence>
<reference evidence="6 7" key="1">
    <citation type="submission" date="2015-07" db="EMBL/GenBank/DDBJ databases">
        <title>The genome of the fungus Escovopsis weberi, a specialized disease agent of ant agriculture.</title>
        <authorList>
            <person name="de Man T.J."/>
            <person name="Stajich J.E."/>
            <person name="Kubicek C.P."/>
            <person name="Chenthamara K."/>
            <person name="Atanasova L."/>
            <person name="Druzhinina I.S."/>
            <person name="Birnbaum S."/>
            <person name="Barribeau S.M."/>
            <person name="Teiling C."/>
            <person name="Suen G."/>
            <person name="Currie C."/>
            <person name="Gerardo N.M."/>
        </authorList>
    </citation>
    <scope>NUCLEOTIDE SEQUENCE [LARGE SCALE GENOMIC DNA]</scope>
</reference>
<sequence length="284" mass="30342">MSRGGRGGGRGGRGGGRGGRPALPWEDGDEPDARPSDLFPPYIVPTPRALTSIEDSSVQHFLLLRHQVHLSPLYISKRTSLIDPAAPRKVYGRDQMNALFDVKSKASVDPFTAVPTYSQRFARQERALPDWSARPVCREMFPAELLDTVDAADAGAGAGARKKRRLELSKVNALPSAEEAFGMLAAAGAGADDELDDDDDGGGEPLAGPADGRKILERLDAMRDDDGDDAGGDLDDEEGLGEEEDEDEVYDDEDAGDYDAEGYFDNGDDGGDDYGDDGDGEGTF</sequence>
<dbReference type="PANTHER" id="PTHR15367">
    <property type="entry name" value="DNA-DIRECTED RNA POLYMERASE III"/>
    <property type="match status" value="1"/>
</dbReference>
<accession>A0A0M9VX92</accession>
<organism evidence="6 7">
    <name type="scientific">Escovopsis weberi</name>
    <dbReference type="NCBI Taxonomy" id="150374"/>
    <lineage>
        <taxon>Eukaryota</taxon>
        <taxon>Fungi</taxon>
        <taxon>Dikarya</taxon>
        <taxon>Ascomycota</taxon>
        <taxon>Pezizomycotina</taxon>
        <taxon>Sordariomycetes</taxon>
        <taxon>Hypocreomycetidae</taxon>
        <taxon>Hypocreales</taxon>
        <taxon>Hypocreaceae</taxon>
        <taxon>Escovopsis</taxon>
    </lineage>
</organism>
<feature type="compositionally biased region" description="Basic and acidic residues" evidence="5">
    <location>
        <begin position="211"/>
        <end position="224"/>
    </location>
</feature>
<dbReference type="GO" id="GO:0005666">
    <property type="term" value="C:RNA polymerase III complex"/>
    <property type="evidence" value="ECO:0007669"/>
    <property type="project" value="UniProtKB-UniRule"/>
</dbReference>
<evidence type="ECO:0000256" key="5">
    <source>
        <dbReference type="SAM" id="MobiDB-lite"/>
    </source>
</evidence>
<dbReference type="PIRSF" id="PIRSF000777">
    <property type="entry name" value="RNA_polIII_C31"/>
    <property type="match status" value="1"/>
</dbReference>
<evidence type="ECO:0000256" key="2">
    <source>
        <dbReference type="ARBA" id="ARBA00008352"/>
    </source>
</evidence>
<protein>
    <recommendedName>
        <fullName evidence="4">DNA-directed RNA polymerase III subunit</fullName>
    </recommendedName>
</protein>
<dbReference type="Proteomes" id="UP000053831">
    <property type="component" value="Unassembled WGS sequence"/>
</dbReference>
<comment type="caution">
    <text evidence="6">The sequence shown here is derived from an EMBL/GenBank/DDBJ whole genome shotgun (WGS) entry which is preliminary data.</text>
</comment>
<dbReference type="OrthoDB" id="5377312at2759"/>
<evidence type="ECO:0000313" key="6">
    <source>
        <dbReference type="EMBL" id="KOS22935.1"/>
    </source>
</evidence>
<keyword evidence="7" id="KW-1185">Reference proteome</keyword>
<evidence type="ECO:0000313" key="7">
    <source>
        <dbReference type="Proteomes" id="UP000053831"/>
    </source>
</evidence>
<feature type="compositionally biased region" description="Gly residues" evidence="5">
    <location>
        <begin position="1"/>
        <end position="19"/>
    </location>
</feature>
<feature type="region of interest" description="Disordered" evidence="5">
    <location>
        <begin position="189"/>
        <end position="284"/>
    </location>
</feature>
<dbReference type="Pfam" id="PF11705">
    <property type="entry name" value="RNA_pol_3_Rpc31"/>
    <property type="match status" value="1"/>
</dbReference>
<dbReference type="AlphaFoldDB" id="A0A0M9VX92"/>
<name>A0A0M9VX92_ESCWE</name>
<comment type="subcellular location">
    <subcellularLocation>
        <location evidence="1 4">Nucleus</location>
    </subcellularLocation>
</comment>
<comment type="subunit">
    <text evidence="4">Component of the RNA polymerase III (Pol III) complex.</text>
</comment>